<evidence type="ECO:0000313" key="3">
    <source>
        <dbReference type="Proteomes" id="UP000611640"/>
    </source>
</evidence>
<protein>
    <submittedName>
        <fullName evidence="2">Uncharacterized protein</fullName>
    </submittedName>
</protein>
<name>A0A7R7HYP6_9ACTN</name>
<feature type="region of interest" description="Disordered" evidence="1">
    <location>
        <begin position="1"/>
        <end position="26"/>
    </location>
</feature>
<gene>
    <name evidence="2" type="ORF">Athai_48260</name>
</gene>
<sequence length="57" mass="6233">MDTEDVLRSWKDPEVPAETNPAGNPELTTLFGGAVLNTEGWHTFGCCDTDRGCRTYG</sequence>
<feature type="compositionally biased region" description="Basic and acidic residues" evidence="1">
    <location>
        <begin position="1"/>
        <end position="14"/>
    </location>
</feature>
<dbReference type="EMBL" id="AP023355">
    <property type="protein sequence ID" value="BCJ37323.1"/>
    <property type="molecule type" value="Genomic_DNA"/>
</dbReference>
<keyword evidence="3" id="KW-1185">Reference proteome</keyword>
<dbReference type="KEGG" id="atl:Athai_48260"/>
<accession>A0A7R7HYP6</accession>
<dbReference type="Proteomes" id="UP000611640">
    <property type="component" value="Chromosome"/>
</dbReference>
<proteinExistence type="predicted"/>
<evidence type="ECO:0000256" key="1">
    <source>
        <dbReference type="SAM" id="MobiDB-lite"/>
    </source>
</evidence>
<dbReference type="AlphaFoldDB" id="A0A7R7HYP6"/>
<dbReference type="RefSeq" id="WP_203963554.1">
    <property type="nucleotide sequence ID" value="NZ_AP023355.1"/>
</dbReference>
<reference evidence="2 3" key="1">
    <citation type="submission" date="2020-08" db="EMBL/GenBank/DDBJ databases">
        <title>Whole genome shotgun sequence of Actinocatenispora thailandica NBRC 105041.</title>
        <authorList>
            <person name="Komaki H."/>
            <person name="Tamura T."/>
        </authorList>
    </citation>
    <scope>NUCLEOTIDE SEQUENCE [LARGE SCALE GENOMIC DNA]</scope>
    <source>
        <strain evidence="2 3">NBRC 105041</strain>
    </source>
</reference>
<organism evidence="2 3">
    <name type="scientific">Actinocatenispora thailandica</name>
    <dbReference type="NCBI Taxonomy" id="227318"/>
    <lineage>
        <taxon>Bacteria</taxon>
        <taxon>Bacillati</taxon>
        <taxon>Actinomycetota</taxon>
        <taxon>Actinomycetes</taxon>
        <taxon>Micromonosporales</taxon>
        <taxon>Micromonosporaceae</taxon>
        <taxon>Actinocatenispora</taxon>
    </lineage>
</organism>
<evidence type="ECO:0000313" key="2">
    <source>
        <dbReference type="EMBL" id="BCJ37323.1"/>
    </source>
</evidence>